<evidence type="ECO:0000313" key="5">
    <source>
        <dbReference type="Proteomes" id="UP000317839"/>
    </source>
</evidence>
<reference evidence="4 5" key="1">
    <citation type="submission" date="2019-06" db="EMBL/GenBank/DDBJ databases">
        <title>Draft genome of Aliikangiella marina GYP-15.</title>
        <authorList>
            <person name="Wang G."/>
        </authorList>
    </citation>
    <scope>NUCLEOTIDE SEQUENCE [LARGE SCALE GENOMIC DNA]</scope>
    <source>
        <strain evidence="4 5">GYP-15</strain>
    </source>
</reference>
<dbReference type="GO" id="GO:0043190">
    <property type="term" value="C:ATP-binding cassette (ABC) transporter complex"/>
    <property type="evidence" value="ECO:0007669"/>
    <property type="project" value="InterPro"/>
</dbReference>
<dbReference type="GO" id="GO:1904680">
    <property type="term" value="F:peptide transmembrane transporter activity"/>
    <property type="evidence" value="ECO:0007669"/>
    <property type="project" value="TreeGrafter"/>
</dbReference>
<dbReference type="Gene3D" id="3.40.190.10">
    <property type="entry name" value="Periplasmic binding protein-like II"/>
    <property type="match status" value="1"/>
</dbReference>
<dbReference type="Gene3D" id="3.90.76.10">
    <property type="entry name" value="Dipeptide-binding Protein, Domain 1"/>
    <property type="match status" value="1"/>
</dbReference>
<dbReference type="SUPFAM" id="SSF53850">
    <property type="entry name" value="Periplasmic binding protein-like II"/>
    <property type="match status" value="1"/>
</dbReference>
<dbReference type="EMBL" id="VIKR01000002">
    <property type="protein sequence ID" value="TQV75646.1"/>
    <property type="molecule type" value="Genomic_DNA"/>
</dbReference>
<evidence type="ECO:0000256" key="2">
    <source>
        <dbReference type="ARBA" id="ARBA00022729"/>
    </source>
</evidence>
<dbReference type="PANTHER" id="PTHR30290">
    <property type="entry name" value="PERIPLASMIC BINDING COMPONENT OF ABC TRANSPORTER"/>
    <property type="match status" value="1"/>
</dbReference>
<keyword evidence="2" id="KW-0732">Signal</keyword>
<proteinExistence type="inferred from homology"/>
<dbReference type="InterPro" id="IPR000914">
    <property type="entry name" value="SBP_5_dom"/>
</dbReference>
<name>A0A545TEP7_9GAMM</name>
<dbReference type="Proteomes" id="UP000317839">
    <property type="component" value="Unassembled WGS sequence"/>
</dbReference>
<organism evidence="4 5">
    <name type="scientific">Aliikangiella marina</name>
    <dbReference type="NCBI Taxonomy" id="1712262"/>
    <lineage>
        <taxon>Bacteria</taxon>
        <taxon>Pseudomonadati</taxon>
        <taxon>Pseudomonadota</taxon>
        <taxon>Gammaproteobacteria</taxon>
        <taxon>Oceanospirillales</taxon>
        <taxon>Pleioneaceae</taxon>
        <taxon>Aliikangiella</taxon>
    </lineage>
</organism>
<dbReference type="GO" id="GO:0042938">
    <property type="term" value="P:dipeptide transport"/>
    <property type="evidence" value="ECO:0007669"/>
    <property type="project" value="TreeGrafter"/>
</dbReference>
<dbReference type="Gene3D" id="3.10.105.10">
    <property type="entry name" value="Dipeptide-binding Protein, Domain 3"/>
    <property type="match status" value="1"/>
</dbReference>
<dbReference type="PANTHER" id="PTHR30290:SF38">
    <property type="entry name" value="D,D-DIPEPTIDE-BINDING PERIPLASMIC PROTEIN DDPA-RELATED"/>
    <property type="match status" value="1"/>
</dbReference>
<evidence type="ECO:0000259" key="3">
    <source>
        <dbReference type="Pfam" id="PF00496"/>
    </source>
</evidence>
<keyword evidence="5" id="KW-1185">Reference proteome</keyword>
<dbReference type="PIRSF" id="PIRSF002741">
    <property type="entry name" value="MppA"/>
    <property type="match status" value="1"/>
</dbReference>
<gene>
    <name evidence="4" type="ORF">FLL45_10925</name>
</gene>
<comment type="caution">
    <text evidence="4">The sequence shown here is derived from an EMBL/GenBank/DDBJ whole genome shotgun (WGS) entry which is preliminary data.</text>
</comment>
<dbReference type="CDD" id="cd08493">
    <property type="entry name" value="PBP2_DppA_like"/>
    <property type="match status" value="1"/>
</dbReference>
<comment type="similarity">
    <text evidence="1">Belongs to the bacterial solute-binding protein 5 family.</text>
</comment>
<feature type="domain" description="Solute-binding protein family 5" evidence="3">
    <location>
        <begin position="60"/>
        <end position="439"/>
    </location>
</feature>
<evidence type="ECO:0000313" key="4">
    <source>
        <dbReference type="EMBL" id="TQV75646.1"/>
    </source>
</evidence>
<sequence>MSSCNSDEANKVKDDVLVYCSEGSPETFNPQLSTSGTTFDASSRPLYNRLVEFEPGSTFIKPALATQWKVSRSGTEYTFYLRQDVPFHYNNNYKPTRNFNADDVLFSFNRQRFNQHPFHSVTPLSYGYFVSMGLGELIKDIQKIDDYKIKFILNEPNSTFLATLAMDFASILSKEYADHLLKQNQPANIDIQPIGTGPFQLTRYQPDAYIRYKAHENFWGGQPRLKNLVFAITPDPSLRFARTFAKECDIMANPLPVHIEVAGKQTDLEILNEAGLNIAFLSLNTAKTPFNNQTVRIALNHAINKQAIIKKVYQDTASVAKNPIPPSMWSYDNDVADYDFDPERARKLLASAGYEDGFEMTISTMSAQRSYNPNAKKMAQLIQQDLKDVGIKVTIDTYEFGTFLSRTRAGEHHSALMGWISDNGDPDNFFTPLLSCAAANMGTNSSFWCDQKFSNLLRNARIKNDLRSRQSLYKQAQRQFKIASPWVPIAHATQHMIVNPRVQNFKIYPSGGVYFKDVFLSEKLARVKAND</sequence>
<dbReference type="OrthoDB" id="9801912at2"/>
<accession>A0A545TEP7</accession>
<protein>
    <submittedName>
        <fullName evidence="4">ABC transporter substrate-binding protein</fullName>
    </submittedName>
</protein>
<dbReference type="InterPro" id="IPR039424">
    <property type="entry name" value="SBP_5"/>
</dbReference>
<evidence type="ECO:0000256" key="1">
    <source>
        <dbReference type="ARBA" id="ARBA00005695"/>
    </source>
</evidence>
<dbReference type="GO" id="GO:0030288">
    <property type="term" value="C:outer membrane-bounded periplasmic space"/>
    <property type="evidence" value="ECO:0007669"/>
    <property type="project" value="TreeGrafter"/>
</dbReference>
<dbReference type="AlphaFoldDB" id="A0A545TEP7"/>
<dbReference type="InterPro" id="IPR030678">
    <property type="entry name" value="Peptide/Ni-bd"/>
</dbReference>
<dbReference type="Pfam" id="PF00496">
    <property type="entry name" value="SBP_bac_5"/>
    <property type="match status" value="1"/>
</dbReference>